<keyword evidence="2" id="KW-1185">Reference proteome</keyword>
<dbReference type="RefSeq" id="WP_155711204.1">
    <property type="nucleotide sequence ID" value="NZ_BMWU01000022.1"/>
</dbReference>
<dbReference type="AlphaFoldDB" id="A0A6I3XP57"/>
<dbReference type="Proteomes" id="UP000431684">
    <property type="component" value="Unassembled WGS sequence"/>
</dbReference>
<comment type="caution">
    <text evidence="1">The sequence shown here is derived from an EMBL/GenBank/DDBJ whole genome shotgun (WGS) entry which is preliminary data.</text>
</comment>
<reference evidence="1 2" key="1">
    <citation type="submission" date="2019-11" db="EMBL/GenBank/DDBJ databases">
        <title>Draft Genome Sequences of Six Type Strains of the Genus Massilia.</title>
        <authorList>
            <person name="Miess H."/>
            <person name="Frediansyah A."/>
            <person name="Goeker M."/>
            <person name="Gross H."/>
        </authorList>
    </citation>
    <scope>NUCLEOTIDE SEQUENCE [LARGE SCALE GENOMIC DNA]</scope>
    <source>
        <strain evidence="1 2">DSM 17513</strain>
    </source>
</reference>
<protein>
    <submittedName>
        <fullName evidence="1">Uncharacterized protein</fullName>
    </submittedName>
</protein>
<evidence type="ECO:0000313" key="1">
    <source>
        <dbReference type="EMBL" id="MUI15521.1"/>
    </source>
</evidence>
<evidence type="ECO:0000313" key="2">
    <source>
        <dbReference type="Proteomes" id="UP000431684"/>
    </source>
</evidence>
<gene>
    <name evidence="1" type="ORF">GJV26_24140</name>
</gene>
<proteinExistence type="predicted"/>
<sequence>MEEVEPGMAMPGEMCFMGLRRLFACYGASCRYCTDGRQDEVLAWTDLRRPAENDPIKFYRFSISILISDTQALSKTLIFLIILRAVVSF</sequence>
<dbReference type="EMBL" id="WNWM01000002">
    <property type="protein sequence ID" value="MUI15521.1"/>
    <property type="molecule type" value="Genomic_DNA"/>
</dbReference>
<name>A0A6I3XP57_9BURK</name>
<organism evidence="1 2">
    <name type="scientific">Pseudoduganella dura</name>
    <dbReference type="NCBI Taxonomy" id="321982"/>
    <lineage>
        <taxon>Bacteria</taxon>
        <taxon>Pseudomonadati</taxon>
        <taxon>Pseudomonadota</taxon>
        <taxon>Betaproteobacteria</taxon>
        <taxon>Burkholderiales</taxon>
        <taxon>Oxalobacteraceae</taxon>
        <taxon>Telluria group</taxon>
        <taxon>Pseudoduganella</taxon>
    </lineage>
</organism>
<accession>A0A6I3XP57</accession>